<sequence length="116" mass="13500">MSDSFSGKNTHEKKYHFYVDETPECIECENDLLVLEKYLPVRRNSPSQIEFRTNYATSFRELEVDNDDKNFVFLDEFGVAVVIHLSRGCNRRGESAYLSVTPARSRNILVVEEMNK</sequence>
<accession>A0A4Q9LH83</accession>
<dbReference type="Proteomes" id="UP000293045">
    <property type="component" value="Unassembled WGS sequence"/>
</dbReference>
<evidence type="ECO:0000313" key="1">
    <source>
        <dbReference type="EMBL" id="TBU06541.1"/>
    </source>
</evidence>
<reference evidence="1 2" key="1">
    <citation type="submission" date="2017-12" db="EMBL/GenBank/DDBJ databases">
        <authorList>
            <person name="Pombert J.-F."/>
            <person name="Haag K.L."/>
            <person name="Ebert D."/>
        </authorList>
    </citation>
    <scope>NUCLEOTIDE SEQUENCE [LARGE SCALE GENOMIC DNA]</scope>
    <source>
        <strain evidence="1">IL-BN-2</strain>
    </source>
</reference>
<protein>
    <submittedName>
        <fullName evidence="1">Uncharacterized protein</fullName>
    </submittedName>
</protein>
<organism evidence="1 2">
    <name type="scientific">Hamiltosporidium magnivora</name>
    <dbReference type="NCBI Taxonomy" id="148818"/>
    <lineage>
        <taxon>Eukaryota</taxon>
        <taxon>Fungi</taxon>
        <taxon>Fungi incertae sedis</taxon>
        <taxon>Microsporidia</taxon>
        <taxon>Dubosqiidae</taxon>
        <taxon>Hamiltosporidium</taxon>
    </lineage>
</organism>
<comment type="caution">
    <text evidence="1">The sequence shown here is derived from an EMBL/GenBank/DDBJ whole genome shotgun (WGS) entry which is preliminary data.</text>
</comment>
<dbReference type="VEuPathDB" id="MicrosporidiaDB:CWI39_0473p0020"/>
<gene>
    <name evidence="1" type="ORF">CWI39_0473p0020</name>
</gene>
<dbReference type="EMBL" id="PIXR01000473">
    <property type="protein sequence ID" value="TBU06541.1"/>
    <property type="molecule type" value="Genomic_DNA"/>
</dbReference>
<proteinExistence type="predicted"/>
<evidence type="ECO:0000313" key="2">
    <source>
        <dbReference type="Proteomes" id="UP000293045"/>
    </source>
</evidence>
<name>A0A4Q9LH83_9MICR</name>
<dbReference type="VEuPathDB" id="MicrosporidiaDB:CWI36_0571p0010"/>
<dbReference type="AlphaFoldDB" id="A0A4Q9LH83"/>